<proteinExistence type="predicted"/>
<feature type="domain" description="Biotin carboxylation" evidence="11">
    <location>
        <begin position="1"/>
        <end position="444"/>
    </location>
</feature>
<dbReference type="OrthoDB" id="9760256at2"/>
<dbReference type="AlphaFoldDB" id="A0A1Q5Q4S6"/>
<evidence type="ECO:0000256" key="4">
    <source>
        <dbReference type="ARBA" id="ARBA00022741"/>
    </source>
</evidence>
<dbReference type="FunFam" id="3.40.50.20:FF:000010">
    <property type="entry name" value="Propionyl-CoA carboxylase subunit alpha"/>
    <property type="match status" value="1"/>
</dbReference>
<gene>
    <name evidence="12" type="ORF">BSZ39_02625</name>
</gene>
<dbReference type="GO" id="GO:0046872">
    <property type="term" value="F:metal ion binding"/>
    <property type="evidence" value="ECO:0007669"/>
    <property type="project" value="InterPro"/>
</dbReference>
<evidence type="ECO:0000256" key="5">
    <source>
        <dbReference type="ARBA" id="ARBA00022840"/>
    </source>
</evidence>
<comment type="cofactor">
    <cofactor evidence="1">
        <name>biotin</name>
        <dbReference type="ChEBI" id="CHEBI:57586"/>
    </cofactor>
</comment>
<dbReference type="FunFam" id="2.40.50.100:FF:000003">
    <property type="entry name" value="Acetyl-CoA carboxylase biotin carboxyl carrier protein"/>
    <property type="match status" value="1"/>
</dbReference>
<dbReference type="PROSITE" id="PS50968">
    <property type="entry name" value="BIOTINYL_LIPOYL"/>
    <property type="match status" value="1"/>
</dbReference>
<dbReference type="InterPro" id="IPR011053">
    <property type="entry name" value="Single_hybrid_motif"/>
</dbReference>
<evidence type="ECO:0000256" key="6">
    <source>
        <dbReference type="ARBA" id="ARBA00023267"/>
    </source>
</evidence>
<dbReference type="GO" id="GO:0005524">
    <property type="term" value="F:ATP binding"/>
    <property type="evidence" value="ECO:0007669"/>
    <property type="project" value="UniProtKB-UniRule"/>
</dbReference>
<dbReference type="InterPro" id="IPR011764">
    <property type="entry name" value="Biotin_carboxylation_dom"/>
</dbReference>
<dbReference type="InterPro" id="IPR005479">
    <property type="entry name" value="CPAse_ATP-bd"/>
</dbReference>
<dbReference type="STRING" id="208480.SAMN02910418_01793"/>
<evidence type="ECO:0000256" key="2">
    <source>
        <dbReference type="ARBA" id="ARBA00013263"/>
    </source>
</evidence>
<dbReference type="SUPFAM" id="SSF56059">
    <property type="entry name" value="Glutathione synthetase ATP-binding domain-like"/>
    <property type="match status" value="1"/>
</dbReference>
<dbReference type="SUPFAM" id="SSF51230">
    <property type="entry name" value="Single hybrid motif"/>
    <property type="match status" value="1"/>
</dbReference>
<dbReference type="PROSITE" id="PS00867">
    <property type="entry name" value="CPSASE_2"/>
    <property type="match status" value="1"/>
</dbReference>
<organism evidence="12 13">
    <name type="scientific">Bowdeniella nasicola</name>
    <dbReference type="NCBI Taxonomy" id="208480"/>
    <lineage>
        <taxon>Bacteria</taxon>
        <taxon>Bacillati</taxon>
        <taxon>Actinomycetota</taxon>
        <taxon>Actinomycetes</taxon>
        <taxon>Actinomycetales</taxon>
        <taxon>Actinomycetaceae</taxon>
        <taxon>Bowdeniella</taxon>
    </lineage>
</organism>
<dbReference type="Gene3D" id="3.30.470.20">
    <property type="entry name" value="ATP-grasp fold, B domain"/>
    <property type="match status" value="1"/>
</dbReference>
<dbReference type="InterPro" id="IPR005481">
    <property type="entry name" value="BC-like_N"/>
</dbReference>
<dbReference type="PROSITE" id="PS50975">
    <property type="entry name" value="ATP_GRASP"/>
    <property type="match status" value="1"/>
</dbReference>
<evidence type="ECO:0000259" key="11">
    <source>
        <dbReference type="PROSITE" id="PS50979"/>
    </source>
</evidence>
<dbReference type="InterPro" id="IPR016185">
    <property type="entry name" value="PreATP-grasp_dom_sf"/>
</dbReference>
<evidence type="ECO:0000313" key="13">
    <source>
        <dbReference type="Proteomes" id="UP000185628"/>
    </source>
</evidence>
<dbReference type="PROSITE" id="PS00866">
    <property type="entry name" value="CPSASE_1"/>
    <property type="match status" value="1"/>
</dbReference>
<dbReference type="SUPFAM" id="SSF52440">
    <property type="entry name" value="PreATP-grasp domain"/>
    <property type="match status" value="1"/>
</dbReference>
<name>A0A1Q5Q4S6_9ACTO</name>
<evidence type="ECO:0000256" key="3">
    <source>
        <dbReference type="ARBA" id="ARBA00022598"/>
    </source>
</evidence>
<dbReference type="CDD" id="cd06850">
    <property type="entry name" value="biotinyl_domain"/>
    <property type="match status" value="1"/>
</dbReference>
<dbReference type="RefSeq" id="WP_073715841.1">
    <property type="nucleotide sequence ID" value="NZ_MQVR01000009.1"/>
</dbReference>
<comment type="caution">
    <text evidence="12">The sequence shown here is derived from an EMBL/GenBank/DDBJ whole genome shotgun (WGS) entry which is preliminary data.</text>
</comment>
<evidence type="ECO:0000256" key="8">
    <source>
        <dbReference type="PROSITE-ProRule" id="PRU00409"/>
    </source>
</evidence>
<dbReference type="InterPro" id="IPR050856">
    <property type="entry name" value="Biotin_carboxylase_complex"/>
</dbReference>
<dbReference type="Pfam" id="PF02786">
    <property type="entry name" value="CPSase_L_D2"/>
    <property type="match status" value="1"/>
</dbReference>
<dbReference type="PROSITE" id="PS00188">
    <property type="entry name" value="BIOTIN"/>
    <property type="match status" value="1"/>
</dbReference>
<dbReference type="SUPFAM" id="SSF51246">
    <property type="entry name" value="Rudiment single hybrid motif"/>
    <property type="match status" value="1"/>
</dbReference>
<evidence type="ECO:0000259" key="10">
    <source>
        <dbReference type="PROSITE" id="PS50975"/>
    </source>
</evidence>
<dbReference type="Pfam" id="PF00364">
    <property type="entry name" value="Biotin_lipoyl"/>
    <property type="match status" value="1"/>
</dbReference>
<dbReference type="GO" id="GO:0004075">
    <property type="term" value="F:biotin carboxylase activity"/>
    <property type="evidence" value="ECO:0007669"/>
    <property type="project" value="UniProtKB-EC"/>
</dbReference>
<reference evidence="13" key="1">
    <citation type="submission" date="2016-12" db="EMBL/GenBank/DDBJ databases">
        <authorList>
            <person name="Meng X."/>
        </authorList>
    </citation>
    <scope>NUCLEOTIDE SEQUENCE [LARGE SCALE GENOMIC DNA]</scope>
    <source>
        <strain evidence="13">DSM 19116</strain>
    </source>
</reference>
<dbReference type="InterPro" id="IPR000089">
    <property type="entry name" value="Biotin_lipoyl"/>
</dbReference>
<dbReference type="InterPro" id="IPR011761">
    <property type="entry name" value="ATP-grasp"/>
</dbReference>
<evidence type="ECO:0000256" key="1">
    <source>
        <dbReference type="ARBA" id="ARBA00001953"/>
    </source>
</evidence>
<dbReference type="Pfam" id="PF00289">
    <property type="entry name" value="Biotin_carb_N"/>
    <property type="match status" value="1"/>
</dbReference>
<dbReference type="Gene3D" id="2.40.50.100">
    <property type="match status" value="1"/>
</dbReference>
<accession>A0A1Q5Q4S6</accession>
<keyword evidence="6" id="KW-0092">Biotin</keyword>
<protein>
    <recommendedName>
        <fullName evidence="2">biotin carboxylase</fullName>
        <ecNumber evidence="2">6.3.4.14</ecNumber>
    </recommendedName>
</protein>
<dbReference type="PANTHER" id="PTHR18866:SF33">
    <property type="entry name" value="METHYLCROTONOYL-COA CARBOXYLASE SUBUNIT ALPHA, MITOCHONDRIAL-RELATED"/>
    <property type="match status" value="1"/>
</dbReference>
<dbReference type="InterPro" id="IPR001882">
    <property type="entry name" value="Biotin_BS"/>
</dbReference>
<keyword evidence="13" id="KW-1185">Reference proteome</keyword>
<dbReference type="Proteomes" id="UP000185628">
    <property type="component" value="Unassembled WGS sequence"/>
</dbReference>
<evidence type="ECO:0000259" key="9">
    <source>
        <dbReference type="PROSITE" id="PS50968"/>
    </source>
</evidence>
<dbReference type="EMBL" id="MQVR01000009">
    <property type="protein sequence ID" value="OKL54699.1"/>
    <property type="molecule type" value="Genomic_DNA"/>
</dbReference>
<dbReference type="InterPro" id="IPR005482">
    <property type="entry name" value="Biotin_COase_C"/>
</dbReference>
<dbReference type="FunFam" id="3.30.1490.20:FF:000003">
    <property type="entry name" value="acetyl-CoA carboxylase isoform X1"/>
    <property type="match status" value="1"/>
</dbReference>
<dbReference type="EC" id="6.3.4.14" evidence="2"/>
<keyword evidence="3" id="KW-0436">Ligase</keyword>
<feature type="domain" description="Lipoyl-binding" evidence="9">
    <location>
        <begin position="504"/>
        <end position="581"/>
    </location>
</feature>
<keyword evidence="4 8" id="KW-0547">Nucleotide-binding</keyword>
<comment type="catalytic activity">
    <reaction evidence="7">
        <text>N(6)-biotinyl-L-lysyl-[protein] + hydrogencarbonate + ATP = N(6)-carboxybiotinyl-L-lysyl-[protein] + ADP + phosphate + H(+)</text>
        <dbReference type="Rhea" id="RHEA:13501"/>
        <dbReference type="Rhea" id="RHEA-COMP:10505"/>
        <dbReference type="Rhea" id="RHEA-COMP:10506"/>
        <dbReference type="ChEBI" id="CHEBI:15378"/>
        <dbReference type="ChEBI" id="CHEBI:17544"/>
        <dbReference type="ChEBI" id="CHEBI:30616"/>
        <dbReference type="ChEBI" id="CHEBI:43474"/>
        <dbReference type="ChEBI" id="CHEBI:83144"/>
        <dbReference type="ChEBI" id="CHEBI:83145"/>
        <dbReference type="ChEBI" id="CHEBI:456216"/>
        <dbReference type="EC" id="6.3.4.14"/>
    </reaction>
    <physiologicalReaction direction="left-to-right" evidence="7">
        <dbReference type="Rhea" id="RHEA:13502"/>
    </physiologicalReaction>
</comment>
<dbReference type="InterPro" id="IPR011054">
    <property type="entry name" value="Rudment_hybrid_motif"/>
</dbReference>
<dbReference type="SMART" id="SM00878">
    <property type="entry name" value="Biotin_carb_C"/>
    <property type="match status" value="1"/>
</dbReference>
<feature type="domain" description="ATP-grasp" evidence="10">
    <location>
        <begin position="119"/>
        <end position="316"/>
    </location>
</feature>
<evidence type="ECO:0000256" key="7">
    <source>
        <dbReference type="ARBA" id="ARBA00048501"/>
    </source>
</evidence>
<sequence>MKKVLIANRGEIAVRIAHTCAEAGISSVAIFADPDAEALHVRVADEAYSLEGDAVPDTYLNVDKILAIAKRSGADAIHPGYGFLAERAEVAQAVIDAGLTWIGPNPETIELLGDKVAARKIAQKVGAPLVKGSDGNVSDSREARAIAEELGFPIAIKAAYGGGGRGMRVVHKLADVEEAFESAVRESQAAFGRSECYLEQFLERPRHVEAQVIADSHGNVFVLGTRDCSLQRRNQKLIEEAPAPFLTDEQKSLIVNSARDICREAGYIGVGTVEYLLGASGTISFLEVNTRIQVEHTVTEEVTGIDMVLAQLQIADGQPVPLAGDVEPTGHAFEFRINAEDVGRGFLPATGTVDVFDPPTGPGIRVDTGVHTDSVISGRYDSMLAKVIISGISRKHAIRRARRALKELRIRGITTVLPFHRAVLEEEAFTSDEGLGVYTTWIENEFAARIEGDPAFRQAVPSQERVRMMIEVDGKNAKLGVPAAFMRALVSGGGGAGLEALQGTAQEETANPDELRSPMAGSVLKVLVSDGEEVEQGDPIVVLEAMKTETPVPAHRAGTIESLKVAVGDKVALDDLLAQFATE</sequence>
<evidence type="ECO:0000313" key="12">
    <source>
        <dbReference type="EMBL" id="OKL54699.1"/>
    </source>
</evidence>
<keyword evidence="5 8" id="KW-0067">ATP-binding</keyword>
<dbReference type="Pfam" id="PF02785">
    <property type="entry name" value="Biotin_carb_C"/>
    <property type="match status" value="1"/>
</dbReference>
<dbReference type="PROSITE" id="PS50979">
    <property type="entry name" value="BC"/>
    <property type="match status" value="1"/>
</dbReference>
<dbReference type="PANTHER" id="PTHR18866">
    <property type="entry name" value="CARBOXYLASE:PYRUVATE/ACETYL-COA/PROPIONYL-COA CARBOXYLASE"/>
    <property type="match status" value="1"/>
</dbReference>